<sequence>MREPNVIALDKRESIEHESLARLEKGNRDDFVFSPSPSLASTHDISRTTPTSPQARCFDAARATSKRKHHQGQVSHEAIPSEQPERKRRVSQIISQDHGERHSLGSTRHASEAREYIESELQCNPALSHDRRTVLETARKFVGQLSNPGLHRYEAGTIEESEIDDSWTPPTLTPELLHMMLPGPDKKTNSQTIIWPDHISDKTLERMGLAIIEGRESGQILQLYRINIWVKAIIFISALAPMISSEPLKVHFRRLKKQFEVSAIDELNSIPLTAPPSLALLQALLAGKRLFQYLGNMSRCWMLTAVASKVLVALNYHNITDTEPRNDVEEDVHACVYTCYYSDKTLSLLLLRPQCLPELKVEPAQLIHMDPGLPTTPLITAVVEFAHLKNTLVDILLDTKEMGDMEKATTLSDLVVRAHAIHSSFQAHRRRQEAEFPDSWEFLRCSWLSMDFNYYSLTTTIIRARSSVLKSRLVCEDCLYAARKALTTLRALQEAFPNSIMTVDAYPYFLTWTMLLSPLSPFFVLFCNVVATSDQRDFEMIKTITDDLRHFVKANDSIGKLYGLFSKFLDLCAPLIKPNHGMLESISVFPVDGKTPGQTSSYPDVYGRASDQALHRLPSPMASRATSGMAQSQEPQSVEGWDDSLMWELFDNQPSLGWAESELWDTIAQLDA</sequence>
<organism evidence="7 8">
    <name type="scientific">Penicillium decumbens</name>
    <dbReference type="NCBI Taxonomy" id="69771"/>
    <lineage>
        <taxon>Eukaryota</taxon>
        <taxon>Fungi</taxon>
        <taxon>Dikarya</taxon>
        <taxon>Ascomycota</taxon>
        <taxon>Pezizomycotina</taxon>
        <taxon>Eurotiomycetes</taxon>
        <taxon>Eurotiomycetidae</taxon>
        <taxon>Eurotiales</taxon>
        <taxon>Aspergillaceae</taxon>
        <taxon>Penicillium</taxon>
    </lineage>
</organism>
<evidence type="ECO:0000256" key="5">
    <source>
        <dbReference type="SAM" id="MobiDB-lite"/>
    </source>
</evidence>
<dbReference type="STRING" id="69771.A0A1V6PJG0"/>
<feature type="region of interest" description="Disordered" evidence="5">
    <location>
        <begin position="24"/>
        <end position="88"/>
    </location>
</feature>
<keyword evidence="6" id="KW-1133">Transmembrane helix</keyword>
<proteinExistence type="predicted"/>
<evidence type="ECO:0000313" key="7">
    <source>
        <dbReference type="EMBL" id="OQD77178.1"/>
    </source>
</evidence>
<keyword evidence="6" id="KW-0812">Transmembrane</keyword>
<evidence type="ECO:0000256" key="3">
    <source>
        <dbReference type="ARBA" id="ARBA00023125"/>
    </source>
</evidence>
<dbReference type="EMBL" id="MDYL01000003">
    <property type="protein sequence ID" value="OQD77178.1"/>
    <property type="molecule type" value="Genomic_DNA"/>
</dbReference>
<dbReference type="OrthoDB" id="39175at2759"/>
<keyword evidence="8" id="KW-1185">Reference proteome</keyword>
<keyword evidence="3" id="KW-0238">DNA-binding</keyword>
<dbReference type="PANTHER" id="PTHR46910">
    <property type="entry name" value="TRANSCRIPTION FACTOR PDR1"/>
    <property type="match status" value="1"/>
</dbReference>
<dbReference type="PANTHER" id="PTHR46910:SF3">
    <property type="entry name" value="HALOTOLERANCE PROTEIN 9-RELATED"/>
    <property type="match status" value="1"/>
</dbReference>
<dbReference type="GO" id="GO:0003700">
    <property type="term" value="F:DNA-binding transcription factor activity"/>
    <property type="evidence" value="ECO:0007669"/>
    <property type="project" value="InterPro"/>
</dbReference>
<comment type="caution">
    <text evidence="7">The sequence shown here is derived from an EMBL/GenBank/DDBJ whole genome shotgun (WGS) entry which is preliminary data.</text>
</comment>
<dbReference type="CDD" id="cd12148">
    <property type="entry name" value="fungal_TF_MHR"/>
    <property type="match status" value="1"/>
</dbReference>
<evidence type="ECO:0000256" key="6">
    <source>
        <dbReference type="SAM" id="Phobius"/>
    </source>
</evidence>
<keyword evidence="4" id="KW-0539">Nucleus</keyword>
<dbReference type="GO" id="GO:0005634">
    <property type="term" value="C:nucleus"/>
    <property type="evidence" value="ECO:0007669"/>
    <property type="project" value="UniProtKB-SubCell"/>
</dbReference>
<gene>
    <name evidence="7" type="ORF">PENDEC_c003G01002</name>
</gene>
<dbReference type="GO" id="GO:0003677">
    <property type="term" value="F:DNA binding"/>
    <property type="evidence" value="ECO:0007669"/>
    <property type="project" value="UniProtKB-KW"/>
</dbReference>
<name>A0A1V6PJG0_PENDC</name>
<dbReference type="InterPro" id="IPR050987">
    <property type="entry name" value="AtrR-like"/>
</dbReference>
<keyword evidence="6" id="KW-0472">Membrane</keyword>
<evidence type="ECO:0000256" key="4">
    <source>
        <dbReference type="ARBA" id="ARBA00023242"/>
    </source>
</evidence>
<accession>A0A1V6PJG0</accession>
<feature type="transmembrane region" description="Helical" evidence="6">
    <location>
        <begin position="509"/>
        <end position="531"/>
    </location>
</feature>
<evidence type="ECO:0000256" key="1">
    <source>
        <dbReference type="ARBA" id="ARBA00004123"/>
    </source>
</evidence>
<comment type="subcellular location">
    <subcellularLocation>
        <location evidence="1">Nucleus</location>
    </subcellularLocation>
</comment>
<evidence type="ECO:0000256" key="2">
    <source>
        <dbReference type="ARBA" id="ARBA00022723"/>
    </source>
</evidence>
<feature type="compositionally biased region" description="Polar residues" evidence="5">
    <location>
        <begin position="35"/>
        <end position="54"/>
    </location>
</feature>
<dbReference type="AlphaFoldDB" id="A0A1V6PJG0"/>
<evidence type="ECO:0008006" key="9">
    <source>
        <dbReference type="Google" id="ProtNLM"/>
    </source>
</evidence>
<dbReference type="GO" id="GO:0046872">
    <property type="term" value="F:metal ion binding"/>
    <property type="evidence" value="ECO:0007669"/>
    <property type="project" value="UniProtKB-KW"/>
</dbReference>
<keyword evidence="2" id="KW-0479">Metal-binding</keyword>
<dbReference type="OMA" id="ELQCNPA"/>
<protein>
    <recommendedName>
        <fullName evidence="9">Transcription factor domain-containing protein</fullName>
    </recommendedName>
</protein>
<dbReference type="Proteomes" id="UP000191522">
    <property type="component" value="Unassembled WGS sequence"/>
</dbReference>
<reference evidence="8" key="1">
    <citation type="journal article" date="2017" name="Nat. Microbiol.">
        <title>Global analysis of biosynthetic gene clusters reveals vast potential of secondary metabolite production in Penicillium species.</title>
        <authorList>
            <person name="Nielsen J.C."/>
            <person name="Grijseels S."/>
            <person name="Prigent S."/>
            <person name="Ji B."/>
            <person name="Dainat J."/>
            <person name="Nielsen K.F."/>
            <person name="Frisvad J.C."/>
            <person name="Workman M."/>
            <person name="Nielsen J."/>
        </authorList>
    </citation>
    <scope>NUCLEOTIDE SEQUENCE [LARGE SCALE GENOMIC DNA]</scope>
    <source>
        <strain evidence="8">IBT 11843</strain>
    </source>
</reference>
<evidence type="ECO:0000313" key="8">
    <source>
        <dbReference type="Proteomes" id="UP000191522"/>
    </source>
</evidence>